<evidence type="ECO:0000256" key="12">
    <source>
        <dbReference type="ARBA" id="ARBA00034617"/>
    </source>
</evidence>
<dbReference type="Pfam" id="PF19833">
    <property type="entry name" value="RecG_dom3_C"/>
    <property type="match status" value="1"/>
</dbReference>
<dbReference type="InterPro" id="IPR047112">
    <property type="entry name" value="RecG/Mfd"/>
</dbReference>
<accession>A0A3S2UQC3</accession>
<dbReference type="InterPro" id="IPR012340">
    <property type="entry name" value="NA-bd_OB-fold"/>
</dbReference>
<keyword evidence="10 15" id="KW-0234">DNA repair</keyword>
<dbReference type="InterPro" id="IPR004609">
    <property type="entry name" value="ATP-dep_DNA_helicase_RecG"/>
</dbReference>
<dbReference type="CDD" id="cd04488">
    <property type="entry name" value="RecG_wedge_OBF"/>
    <property type="match status" value="1"/>
</dbReference>
<dbReference type="SMART" id="SM00487">
    <property type="entry name" value="DEXDc"/>
    <property type="match status" value="1"/>
</dbReference>
<evidence type="ECO:0000256" key="9">
    <source>
        <dbReference type="ARBA" id="ARBA00023172"/>
    </source>
</evidence>
<evidence type="ECO:0000256" key="7">
    <source>
        <dbReference type="ARBA" id="ARBA00022840"/>
    </source>
</evidence>
<comment type="caution">
    <text evidence="18">The sequence shown here is derived from an EMBL/GenBank/DDBJ whole genome shotgun (WGS) entry which is preliminary data.</text>
</comment>
<evidence type="ECO:0000256" key="5">
    <source>
        <dbReference type="ARBA" id="ARBA00022801"/>
    </source>
</evidence>
<keyword evidence="3 15" id="KW-0547">Nucleotide-binding</keyword>
<dbReference type="PANTHER" id="PTHR47964:SF1">
    <property type="entry name" value="ATP-DEPENDENT DNA HELICASE HOMOLOG RECG, CHLOROPLASTIC"/>
    <property type="match status" value="1"/>
</dbReference>
<dbReference type="EC" id="5.6.2.4" evidence="13 15"/>
<dbReference type="Proteomes" id="UP000288178">
    <property type="component" value="Unassembled WGS sequence"/>
</dbReference>
<evidence type="ECO:0000256" key="8">
    <source>
        <dbReference type="ARBA" id="ARBA00023125"/>
    </source>
</evidence>
<dbReference type="SUPFAM" id="SSF50249">
    <property type="entry name" value="Nucleic acid-binding proteins"/>
    <property type="match status" value="1"/>
</dbReference>
<dbReference type="AlphaFoldDB" id="A0A3S2UQC3"/>
<gene>
    <name evidence="18" type="primary">recG</name>
    <name evidence="18" type="ORF">ENE75_13015</name>
</gene>
<dbReference type="GO" id="GO:0043138">
    <property type="term" value="F:3'-5' DNA helicase activity"/>
    <property type="evidence" value="ECO:0007669"/>
    <property type="project" value="UniProtKB-EC"/>
</dbReference>
<evidence type="ECO:0000256" key="10">
    <source>
        <dbReference type="ARBA" id="ARBA00023204"/>
    </source>
</evidence>
<dbReference type="SUPFAM" id="SSF52540">
    <property type="entry name" value="P-loop containing nucleoside triphosphate hydrolases"/>
    <property type="match status" value="2"/>
</dbReference>
<evidence type="ECO:0000256" key="14">
    <source>
        <dbReference type="ARBA" id="ARBA00048988"/>
    </source>
</evidence>
<dbReference type="Pfam" id="PF00271">
    <property type="entry name" value="Helicase_C"/>
    <property type="match status" value="1"/>
</dbReference>
<dbReference type="GO" id="GO:0006281">
    <property type="term" value="P:DNA repair"/>
    <property type="evidence" value="ECO:0007669"/>
    <property type="project" value="UniProtKB-UniRule"/>
</dbReference>
<dbReference type="InterPro" id="IPR045562">
    <property type="entry name" value="RecG_dom3_C"/>
</dbReference>
<keyword evidence="4 15" id="KW-0227">DNA damage</keyword>
<keyword evidence="8" id="KW-0238">DNA-binding</keyword>
<comment type="function">
    <text evidence="15">Plays a critical role in recombination and DNA repair. Helps process Holliday junction intermediates to mature products by catalyzing branch migration. Has replication fork regression activity, unwinds stalled or blocked replication forks to make a HJ that can be resolved. Has a DNA unwinding activity characteristic of a DNA helicase with 3'-5' polarity.</text>
</comment>
<evidence type="ECO:0000256" key="2">
    <source>
        <dbReference type="ARBA" id="ARBA00017846"/>
    </source>
</evidence>
<dbReference type="InterPro" id="IPR033454">
    <property type="entry name" value="RecG_wedge"/>
</dbReference>
<keyword evidence="19" id="KW-1185">Reference proteome</keyword>
<keyword evidence="7 15" id="KW-0067">ATP-binding</keyword>
<dbReference type="InterPro" id="IPR014001">
    <property type="entry name" value="Helicase_ATP-bd"/>
</dbReference>
<dbReference type="NCBIfam" id="NF008168">
    <property type="entry name" value="PRK10917.2-2"/>
    <property type="match status" value="1"/>
</dbReference>
<dbReference type="GO" id="GO:0005524">
    <property type="term" value="F:ATP binding"/>
    <property type="evidence" value="ECO:0007669"/>
    <property type="project" value="UniProtKB-KW"/>
</dbReference>
<keyword evidence="9 15" id="KW-0233">DNA recombination</keyword>
<keyword evidence="6 15" id="KW-0347">Helicase</keyword>
<dbReference type="NCBIfam" id="NF008166">
    <property type="entry name" value="PRK10917.1-4"/>
    <property type="match status" value="1"/>
</dbReference>
<proteinExistence type="inferred from homology"/>
<name>A0A3S2UQC3_9BURK</name>
<dbReference type="NCBIfam" id="NF008163">
    <property type="entry name" value="PRK10917.1-1"/>
    <property type="match status" value="1"/>
</dbReference>
<evidence type="ECO:0000256" key="4">
    <source>
        <dbReference type="ARBA" id="ARBA00022763"/>
    </source>
</evidence>
<evidence type="ECO:0000256" key="3">
    <source>
        <dbReference type="ARBA" id="ARBA00022741"/>
    </source>
</evidence>
<evidence type="ECO:0000256" key="6">
    <source>
        <dbReference type="ARBA" id="ARBA00022806"/>
    </source>
</evidence>
<sequence length="680" mass="73870">MPDAPKSGSAKSGPAKALEKLGLVRDVDLALHLPLRWEDETRLVPLAQARAGETVQVQGIVRECRIETRSRRQLVVHLQDGRDTLVLRFLHFYATQQKAWAAGVLLRVRGELREGFFGREMVHPSVRVVAEDTPLPQALTPVYPASAQLPQAYLRKAVASGLKRADLTELLPPADLPPGLPSLREALAYLHQPPVGAPVAALEQRRHPAWERIKFDELLAQQLSQAMARAERAHLRAPVMQARDDGLPQRLRTALPWALTPAQDRVVAEIVADLGREQPMHRLLQGDVGAGKTVVAALAAATAIDAGWQCALMAPTELLAEQHFRKLVQWLEPLGIVTAWLTGSRRGKARREQLAAVADGRATLVVGTQAMIQEGVDFARLGLAIVDEQHRFGVAQRLALRQARDGLEPHLLMMTATPIPRTLAMTYYADLDVSTIDALPPGRTPIVTKVFADNRRPEVLARIRDEVAAGKQVYWVCPLVAESETLDLKNATEAHAELSAAVPGAQVGLLHGRMAAADKATTMAAFSAGHTAVLVATTVIEVGVDVPNASLMVIEHAERFGLAQLHQLRGRVGRGAVASACVLLYTPPLADAGKARLRAMAETTDGFEIARRDLDIRGPGEFLGARQSGDALLRFADLAEDDALLQAARALAPRLLREQPDAARAHVARWLGTRSEFLKA</sequence>
<dbReference type="InterPro" id="IPR011545">
    <property type="entry name" value="DEAD/DEAH_box_helicase_dom"/>
</dbReference>
<dbReference type="PANTHER" id="PTHR47964">
    <property type="entry name" value="ATP-DEPENDENT DNA HELICASE HOMOLOG RECG, CHLOROPLASTIC"/>
    <property type="match status" value="1"/>
</dbReference>
<evidence type="ECO:0000259" key="16">
    <source>
        <dbReference type="PROSITE" id="PS51192"/>
    </source>
</evidence>
<dbReference type="Pfam" id="PF17191">
    <property type="entry name" value="RecG_wedge"/>
    <property type="match status" value="1"/>
</dbReference>
<dbReference type="SMART" id="SM00490">
    <property type="entry name" value="HELICc"/>
    <property type="match status" value="1"/>
</dbReference>
<dbReference type="PROSITE" id="PS51192">
    <property type="entry name" value="HELICASE_ATP_BIND_1"/>
    <property type="match status" value="1"/>
</dbReference>
<evidence type="ECO:0000313" key="19">
    <source>
        <dbReference type="Proteomes" id="UP000288178"/>
    </source>
</evidence>
<dbReference type="PROSITE" id="PS51194">
    <property type="entry name" value="HELICASE_CTER"/>
    <property type="match status" value="1"/>
</dbReference>
<dbReference type="GO" id="GO:0003677">
    <property type="term" value="F:DNA binding"/>
    <property type="evidence" value="ECO:0007669"/>
    <property type="project" value="UniProtKB-KW"/>
</dbReference>
<dbReference type="EMBL" id="SACT01000003">
    <property type="protein sequence ID" value="RVT51723.1"/>
    <property type="molecule type" value="Genomic_DNA"/>
</dbReference>
<evidence type="ECO:0000313" key="18">
    <source>
        <dbReference type="EMBL" id="RVT51723.1"/>
    </source>
</evidence>
<dbReference type="FunFam" id="3.40.50.300:FF:000391">
    <property type="entry name" value="ATP-dependent DNA helicase RecG"/>
    <property type="match status" value="1"/>
</dbReference>
<protein>
    <recommendedName>
        <fullName evidence="2 15">ATP-dependent DNA helicase RecG</fullName>
        <ecNumber evidence="13 15">5.6.2.4</ecNumber>
    </recommendedName>
</protein>
<dbReference type="CDD" id="cd17992">
    <property type="entry name" value="DEXHc_RecG"/>
    <property type="match status" value="1"/>
</dbReference>
<keyword evidence="11" id="KW-0413">Isomerase</keyword>
<comment type="catalytic activity">
    <reaction evidence="12 15">
        <text>Couples ATP hydrolysis with the unwinding of duplex DNA by translocating in the 3'-5' direction.</text>
        <dbReference type="EC" id="5.6.2.4"/>
    </reaction>
</comment>
<feature type="domain" description="Helicase C-terminal" evidence="17">
    <location>
        <begin position="455"/>
        <end position="620"/>
    </location>
</feature>
<dbReference type="InterPro" id="IPR027417">
    <property type="entry name" value="P-loop_NTPase"/>
</dbReference>
<evidence type="ECO:0000256" key="15">
    <source>
        <dbReference type="RuleBase" id="RU363016"/>
    </source>
</evidence>
<comment type="similarity">
    <text evidence="1 15">Belongs to the helicase family. RecG subfamily.</text>
</comment>
<dbReference type="RefSeq" id="WP_128198724.1">
    <property type="nucleotide sequence ID" value="NZ_SACT01000003.1"/>
</dbReference>
<dbReference type="InterPro" id="IPR001650">
    <property type="entry name" value="Helicase_C-like"/>
</dbReference>
<reference evidence="18 19" key="1">
    <citation type="submission" date="2019-01" db="EMBL/GenBank/DDBJ databases">
        <authorList>
            <person name="Chen W.-M."/>
        </authorList>
    </citation>
    <scope>NUCLEOTIDE SEQUENCE [LARGE SCALE GENOMIC DNA]</scope>
    <source>
        <strain evidence="18 19">ICH-3</strain>
    </source>
</reference>
<comment type="catalytic activity">
    <reaction evidence="14 15">
        <text>ATP + H2O = ADP + phosphate + H(+)</text>
        <dbReference type="Rhea" id="RHEA:13065"/>
        <dbReference type="ChEBI" id="CHEBI:15377"/>
        <dbReference type="ChEBI" id="CHEBI:15378"/>
        <dbReference type="ChEBI" id="CHEBI:30616"/>
        <dbReference type="ChEBI" id="CHEBI:43474"/>
        <dbReference type="ChEBI" id="CHEBI:456216"/>
        <dbReference type="EC" id="5.6.2.4"/>
    </reaction>
</comment>
<evidence type="ECO:0000259" key="17">
    <source>
        <dbReference type="PROSITE" id="PS51194"/>
    </source>
</evidence>
<evidence type="ECO:0000256" key="11">
    <source>
        <dbReference type="ARBA" id="ARBA00023235"/>
    </source>
</evidence>
<dbReference type="Gene3D" id="3.40.50.300">
    <property type="entry name" value="P-loop containing nucleotide triphosphate hydrolases"/>
    <property type="match status" value="2"/>
</dbReference>
<dbReference type="Pfam" id="PF00270">
    <property type="entry name" value="DEAD"/>
    <property type="match status" value="1"/>
</dbReference>
<keyword evidence="5 15" id="KW-0378">Hydrolase</keyword>
<dbReference type="OrthoDB" id="9804325at2"/>
<feature type="domain" description="Helicase ATP-binding" evidence="16">
    <location>
        <begin position="273"/>
        <end position="436"/>
    </location>
</feature>
<dbReference type="GO" id="GO:0016887">
    <property type="term" value="F:ATP hydrolysis activity"/>
    <property type="evidence" value="ECO:0007669"/>
    <property type="project" value="RHEA"/>
</dbReference>
<dbReference type="GO" id="GO:0006310">
    <property type="term" value="P:DNA recombination"/>
    <property type="evidence" value="ECO:0007669"/>
    <property type="project" value="UniProtKB-UniRule"/>
</dbReference>
<dbReference type="NCBIfam" id="TIGR00643">
    <property type="entry name" value="recG"/>
    <property type="match status" value="1"/>
</dbReference>
<organism evidence="18 19">
    <name type="scientific">Rubrivivax albus</name>
    <dbReference type="NCBI Taxonomy" id="2499835"/>
    <lineage>
        <taxon>Bacteria</taxon>
        <taxon>Pseudomonadati</taxon>
        <taxon>Pseudomonadota</taxon>
        <taxon>Betaproteobacteria</taxon>
        <taxon>Burkholderiales</taxon>
        <taxon>Sphaerotilaceae</taxon>
        <taxon>Rubrivivax</taxon>
    </lineage>
</organism>
<evidence type="ECO:0000256" key="1">
    <source>
        <dbReference type="ARBA" id="ARBA00007504"/>
    </source>
</evidence>
<evidence type="ECO:0000256" key="13">
    <source>
        <dbReference type="ARBA" id="ARBA00034808"/>
    </source>
</evidence>